<dbReference type="GO" id="GO:0004527">
    <property type="term" value="F:exonuclease activity"/>
    <property type="evidence" value="ECO:0007669"/>
    <property type="project" value="UniProtKB-KW"/>
</dbReference>
<evidence type="ECO:0000313" key="4">
    <source>
        <dbReference type="Proteomes" id="UP000521943"/>
    </source>
</evidence>
<reference evidence="3 4" key="1">
    <citation type="submission" date="2020-07" db="EMBL/GenBank/DDBJ databases">
        <title>Comparative genomics of pyrophilous fungi reveals a link between fire events and developmental genes.</title>
        <authorList>
            <consortium name="DOE Joint Genome Institute"/>
            <person name="Steindorff A.S."/>
            <person name="Carver A."/>
            <person name="Calhoun S."/>
            <person name="Stillman K."/>
            <person name="Liu H."/>
            <person name="Lipzen A."/>
            <person name="Pangilinan J."/>
            <person name="Labutti K."/>
            <person name="Bruns T.D."/>
            <person name="Grigoriev I.V."/>
        </authorList>
    </citation>
    <scope>NUCLEOTIDE SEQUENCE [LARGE SCALE GENOMIC DNA]</scope>
    <source>
        <strain evidence="3 4">CBS 144469</strain>
    </source>
</reference>
<dbReference type="Proteomes" id="UP000521943">
    <property type="component" value="Unassembled WGS sequence"/>
</dbReference>
<feature type="region of interest" description="Disordered" evidence="1">
    <location>
        <begin position="1"/>
        <end position="33"/>
    </location>
</feature>
<keyword evidence="3" id="KW-0378">Hydrolase</keyword>
<feature type="non-terminal residue" evidence="3">
    <location>
        <position position="448"/>
    </location>
</feature>
<dbReference type="SUPFAM" id="SSF56219">
    <property type="entry name" value="DNase I-like"/>
    <property type="match status" value="1"/>
</dbReference>
<gene>
    <name evidence="3" type="ORF">DFP72DRAFT_785897</name>
</gene>
<feature type="non-terminal residue" evidence="3">
    <location>
        <position position="1"/>
    </location>
</feature>
<dbReference type="InterPro" id="IPR005135">
    <property type="entry name" value="Endo/exonuclease/phosphatase"/>
</dbReference>
<proteinExistence type="predicted"/>
<accession>A0A8H6IAI3</accession>
<name>A0A8H6IAI3_9AGAR</name>
<protein>
    <submittedName>
        <fullName evidence="3">Endonuclease/exonuclease/phosphatase</fullName>
    </submittedName>
</protein>
<dbReference type="GO" id="GO:0004519">
    <property type="term" value="F:endonuclease activity"/>
    <property type="evidence" value="ECO:0007669"/>
    <property type="project" value="UniProtKB-KW"/>
</dbReference>
<evidence type="ECO:0000259" key="2">
    <source>
        <dbReference type="Pfam" id="PF14529"/>
    </source>
</evidence>
<feature type="domain" description="Endonuclease/exonuclease/phosphatase" evidence="2">
    <location>
        <begin position="247"/>
        <end position="371"/>
    </location>
</feature>
<comment type="caution">
    <text evidence="3">The sequence shown here is derived from an EMBL/GenBank/DDBJ whole genome shotgun (WGS) entry which is preliminary data.</text>
</comment>
<keyword evidence="3" id="KW-0540">Nuclease</keyword>
<dbReference type="EMBL" id="JACGCI010000008">
    <property type="protein sequence ID" value="KAF6761936.1"/>
    <property type="molecule type" value="Genomic_DNA"/>
</dbReference>
<keyword evidence="3" id="KW-0255">Endonuclease</keyword>
<evidence type="ECO:0000313" key="3">
    <source>
        <dbReference type="EMBL" id="KAF6761936.1"/>
    </source>
</evidence>
<dbReference type="Gene3D" id="3.60.10.10">
    <property type="entry name" value="Endonuclease/exonuclease/phosphatase"/>
    <property type="match status" value="1"/>
</dbReference>
<dbReference type="OrthoDB" id="2855870at2759"/>
<organism evidence="3 4">
    <name type="scientific">Ephemerocybe angulata</name>
    <dbReference type="NCBI Taxonomy" id="980116"/>
    <lineage>
        <taxon>Eukaryota</taxon>
        <taxon>Fungi</taxon>
        <taxon>Dikarya</taxon>
        <taxon>Basidiomycota</taxon>
        <taxon>Agaricomycotina</taxon>
        <taxon>Agaricomycetes</taxon>
        <taxon>Agaricomycetidae</taxon>
        <taxon>Agaricales</taxon>
        <taxon>Agaricineae</taxon>
        <taxon>Psathyrellaceae</taxon>
        <taxon>Ephemerocybe</taxon>
    </lineage>
</organism>
<sequence>PAAPKKKTSTAQQNGSPKPKVVPAPTNPMKSHHHTRLIVVLDPPVNEIERTKYDPANIVSAVNAELAQHEDSKALQVVAAKLNTKGNLVIHTRDDINAEDLLPHANKFVDTISMGRAATAMVDKPWYKVQVDGVATGTLTVAGNRALHSEERVHRELMTCNPAYAMAVTNITANPRWLRTSEERAKCLNSSVVFAVDDENRSRIAHRPRCMAYVRTQADFRVTLRTDIIEDRDVQVLDITQGQLPTITVVNVYNDPRRKNDGALARLRRTDGLDLRRPTIITGDYNMHHPLWSRNPGPTDQLTTEVVDWLTEQGMTLQNDAGRITHPARSAREQGSVIDLTFANGPVVLEGLLQEWRVDEGLSHSSDHYAITFILDPGKHEIINPLELKYSIKETKPADWKTAFETELTAIRDRLELLDHQDVSREMLDDCADGITDAMRAAMAQTGK</sequence>
<keyword evidence="4" id="KW-1185">Reference proteome</keyword>
<dbReference type="Pfam" id="PF14529">
    <property type="entry name" value="Exo_endo_phos_2"/>
    <property type="match status" value="1"/>
</dbReference>
<dbReference type="InterPro" id="IPR036691">
    <property type="entry name" value="Endo/exonu/phosph_ase_sf"/>
</dbReference>
<keyword evidence="3" id="KW-0269">Exonuclease</keyword>
<dbReference type="AlphaFoldDB" id="A0A8H6IAI3"/>
<evidence type="ECO:0000256" key="1">
    <source>
        <dbReference type="SAM" id="MobiDB-lite"/>
    </source>
</evidence>